<proteinExistence type="inferred from homology"/>
<dbReference type="PANTHER" id="PTHR18964">
    <property type="entry name" value="ROK (REPRESSOR, ORF, KINASE) FAMILY"/>
    <property type="match status" value="1"/>
</dbReference>
<dbReference type="InterPro" id="IPR000600">
    <property type="entry name" value="ROK"/>
</dbReference>
<dbReference type="PROSITE" id="PS01125">
    <property type="entry name" value="ROK"/>
    <property type="match status" value="1"/>
</dbReference>
<name>A0A5C4TFP9_9BACL</name>
<organism evidence="2 3">
    <name type="scientific">Paenibacillus hemerocallicola</name>
    <dbReference type="NCBI Taxonomy" id="1172614"/>
    <lineage>
        <taxon>Bacteria</taxon>
        <taxon>Bacillati</taxon>
        <taxon>Bacillota</taxon>
        <taxon>Bacilli</taxon>
        <taxon>Bacillales</taxon>
        <taxon>Paenibacillaceae</taxon>
        <taxon>Paenibacillus</taxon>
    </lineage>
</organism>
<protein>
    <submittedName>
        <fullName evidence="2">ROK family protein</fullName>
    </submittedName>
</protein>
<dbReference type="Proteomes" id="UP000307943">
    <property type="component" value="Unassembled WGS sequence"/>
</dbReference>
<dbReference type="CDD" id="cd24068">
    <property type="entry name" value="ASKHA_NBD_ROK_FnNanK-like"/>
    <property type="match status" value="1"/>
</dbReference>
<sequence length="319" mass="33693">MRDEAAIGVDIGGTKIHFAVVDNNGQIRCQDIVPTRGERGAKAVMDTVASGIARMLEGHGRLAEPPPIAGIGIGSAGQIHYRSGEVAHALDGIPGWIGTPIKRLVEERFPYPVYLDNDVNVIGIAEKQFGKGRTLEHFICLALGTGVGGAIVQSGRLLRGVYGGAGELGHISVDFNGPRCPCGNFGCLELYASGTGIARMARERSSSLEGTVRDIDSRGVMAAWHQGEQWAEEIMDIAIRALSAGISGMIHTFNPQAVFIGGGVASSGDRLMNRVSEHVRKTTASAMWKEVELLPASMGAGSGVIGAAAQGWFYSMPRE</sequence>
<comment type="similarity">
    <text evidence="1">Belongs to the ROK (NagC/XylR) family.</text>
</comment>
<dbReference type="OrthoDB" id="9795247at2"/>
<dbReference type="Gene3D" id="3.30.420.40">
    <property type="match status" value="2"/>
</dbReference>
<comment type="caution">
    <text evidence="2">The sequence shown here is derived from an EMBL/GenBank/DDBJ whole genome shotgun (WGS) entry which is preliminary data.</text>
</comment>
<evidence type="ECO:0000313" key="3">
    <source>
        <dbReference type="Proteomes" id="UP000307943"/>
    </source>
</evidence>
<reference evidence="2 3" key="1">
    <citation type="submission" date="2019-05" db="EMBL/GenBank/DDBJ databases">
        <title>We sequenced the genome of Paenibacillus hemerocallicola KCTC 33185 for further insight into its adaptation and study the phylogeny of Paenibacillus.</title>
        <authorList>
            <person name="Narsing Rao M.P."/>
        </authorList>
    </citation>
    <scope>NUCLEOTIDE SEQUENCE [LARGE SCALE GENOMIC DNA]</scope>
    <source>
        <strain evidence="2 3">KCTC 33185</strain>
    </source>
</reference>
<evidence type="ECO:0000313" key="2">
    <source>
        <dbReference type="EMBL" id="TNJ67913.1"/>
    </source>
</evidence>
<dbReference type="Pfam" id="PF00480">
    <property type="entry name" value="ROK"/>
    <property type="match status" value="1"/>
</dbReference>
<dbReference type="EMBL" id="VDCQ01000002">
    <property type="protein sequence ID" value="TNJ67913.1"/>
    <property type="molecule type" value="Genomic_DNA"/>
</dbReference>
<dbReference type="PANTHER" id="PTHR18964:SF149">
    <property type="entry name" value="BIFUNCTIONAL UDP-N-ACETYLGLUCOSAMINE 2-EPIMERASE_N-ACETYLMANNOSAMINE KINASE"/>
    <property type="match status" value="1"/>
</dbReference>
<keyword evidence="3" id="KW-1185">Reference proteome</keyword>
<accession>A0A5C4TFP9</accession>
<dbReference type="InterPro" id="IPR043129">
    <property type="entry name" value="ATPase_NBD"/>
</dbReference>
<gene>
    <name evidence="2" type="ORF">FE784_01850</name>
</gene>
<dbReference type="RefSeq" id="WP_139600420.1">
    <property type="nucleotide sequence ID" value="NZ_VDCQ01000002.1"/>
</dbReference>
<evidence type="ECO:0000256" key="1">
    <source>
        <dbReference type="ARBA" id="ARBA00006479"/>
    </source>
</evidence>
<dbReference type="InterPro" id="IPR049874">
    <property type="entry name" value="ROK_cs"/>
</dbReference>
<dbReference type="AlphaFoldDB" id="A0A5C4TFP9"/>
<dbReference type="SUPFAM" id="SSF53067">
    <property type="entry name" value="Actin-like ATPase domain"/>
    <property type="match status" value="1"/>
</dbReference>